<comment type="subcellular location">
    <subcellularLocation>
        <location evidence="1">Cytoplasm</location>
        <location evidence="1">Myofibril</location>
    </subcellularLocation>
</comment>
<feature type="non-terminal residue" evidence="19">
    <location>
        <position position="1"/>
    </location>
</feature>
<keyword evidence="12 14" id="KW-0009">Actin-binding</keyword>
<keyword evidence="7 14" id="KW-0067">ATP-binding</keyword>
<dbReference type="Gene3D" id="1.20.5.370">
    <property type="match status" value="4"/>
</dbReference>
<keyword evidence="10 14" id="KW-0505">Motor protein</keyword>
<comment type="caution">
    <text evidence="19">The sequence shown here is derived from an EMBL/GenBank/DDBJ whole genome shotgun (WGS) entry which is preliminary data.</text>
</comment>
<evidence type="ECO:0000256" key="1">
    <source>
        <dbReference type="ARBA" id="ARBA00004657"/>
    </source>
</evidence>
<dbReference type="FunFam" id="1.20.5.340:FF:000002">
    <property type="entry name" value="Myosin heavy chain"/>
    <property type="match status" value="1"/>
</dbReference>
<evidence type="ECO:0000256" key="9">
    <source>
        <dbReference type="ARBA" id="ARBA00023123"/>
    </source>
</evidence>
<dbReference type="FunFam" id="1.20.5.340:FF:000004">
    <property type="entry name" value="Myosin heavy chain"/>
    <property type="match status" value="1"/>
</dbReference>
<dbReference type="FunFam" id="1.10.10.820:FF:000001">
    <property type="entry name" value="Myosin heavy chain"/>
    <property type="match status" value="1"/>
</dbReference>
<dbReference type="SUPFAM" id="SSF90257">
    <property type="entry name" value="Myosin rod fragments"/>
    <property type="match status" value="3"/>
</dbReference>
<evidence type="ECO:0000256" key="4">
    <source>
        <dbReference type="ARBA" id="ARBA00022481"/>
    </source>
</evidence>
<dbReference type="FunFam" id="1.20.5.370:FF:000008">
    <property type="entry name" value="Myosin heavy chain"/>
    <property type="match status" value="1"/>
</dbReference>
<dbReference type="Gene3D" id="1.10.10.820">
    <property type="match status" value="1"/>
</dbReference>
<evidence type="ECO:0000256" key="11">
    <source>
        <dbReference type="ARBA" id="ARBA00023179"/>
    </source>
</evidence>
<keyword evidence="8 15" id="KW-0175">Coiled coil</keyword>
<dbReference type="FunFam" id="1.20.5.340:FF:000003">
    <property type="entry name" value="Myosin heavy chain"/>
    <property type="match status" value="1"/>
</dbReference>
<dbReference type="PANTHER" id="PTHR45615:SF64">
    <property type="entry name" value="MYOSIN-13"/>
    <property type="match status" value="1"/>
</dbReference>
<dbReference type="InterPro" id="IPR002928">
    <property type="entry name" value="Myosin_tail"/>
</dbReference>
<feature type="region of interest" description="Disordered" evidence="16">
    <location>
        <begin position="1907"/>
        <end position="1937"/>
    </location>
</feature>
<dbReference type="FunFam" id="3.40.850.10:FF:000024">
    <property type="entry name" value="Myosin heavy chain, isoform J"/>
    <property type="match status" value="1"/>
</dbReference>
<keyword evidence="9 14" id="KW-0518">Myosin</keyword>
<dbReference type="InterPro" id="IPR001609">
    <property type="entry name" value="Myosin_head_motor_dom-like"/>
</dbReference>
<proteinExistence type="inferred from homology"/>
<evidence type="ECO:0000256" key="10">
    <source>
        <dbReference type="ARBA" id="ARBA00023175"/>
    </source>
</evidence>
<dbReference type="InterPro" id="IPR027417">
    <property type="entry name" value="P-loop_NTPase"/>
</dbReference>
<evidence type="ECO:0000313" key="19">
    <source>
        <dbReference type="EMBL" id="NWZ82274.1"/>
    </source>
</evidence>
<dbReference type="FunFam" id="1.20.5.4820:FF:000001">
    <property type="entry name" value="Myosin heavy chain"/>
    <property type="match status" value="1"/>
</dbReference>
<comment type="subunit">
    <text evidence="13">Muscle myosin is a hexameric protein that consists of 2 heavy chain subunits (MHC), 2 alkali light chain subunits (MLC) and 2 regulatory light chain subunits (MLC-2).</text>
</comment>
<keyword evidence="3" id="KW-0787">Thick filament</keyword>
<dbReference type="FunFam" id="2.30.30.360:FF:000001">
    <property type="entry name" value="Myosin heavy chain"/>
    <property type="match status" value="1"/>
</dbReference>
<dbReference type="PRINTS" id="PR00193">
    <property type="entry name" value="MYOSINHEAVY"/>
</dbReference>
<evidence type="ECO:0000256" key="15">
    <source>
        <dbReference type="SAM" id="Coils"/>
    </source>
</evidence>
<keyword evidence="5" id="KW-0963">Cytoplasm</keyword>
<evidence type="ECO:0000256" key="5">
    <source>
        <dbReference type="ARBA" id="ARBA00022490"/>
    </source>
</evidence>
<gene>
    <name evidence="19" type="primary">Myh4_0</name>
    <name evidence="19" type="ORF">POEATR_R02620</name>
</gene>
<dbReference type="Gene3D" id="6.10.250.2420">
    <property type="match status" value="1"/>
</dbReference>
<dbReference type="SMART" id="SM00242">
    <property type="entry name" value="MYSc"/>
    <property type="match status" value="1"/>
</dbReference>
<feature type="coiled-coil region" evidence="15">
    <location>
        <begin position="1334"/>
        <end position="1547"/>
    </location>
</feature>
<dbReference type="Gene3D" id="1.20.5.340">
    <property type="match status" value="4"/>
</dbReference>
<dbReference type="InterPro" id="IPR004009">
    <property type="entry name" value="SH3_Myosin"/>
</dbReference>
<dbReference type="FunFam" id="1.20.5.370:FF:000002">
    <property type="entry name" value="Myosin heavy chain"/>
    <property type="match status" value="1"/>
</dbReference>
<dbReference type="FunFam" id="1.20.5.370:FF:000003">
    <property type="entry name" value="Myosin heavy chain"/>
    <property type="match status" value="1"/>
</dbReference>
<dbReference type="InterPro" id="IPR036961">
    <property type="entry name" value="Kinesin_motor_dom_sf"/>
</dbReference>
<dbReference type="Gene3D" id="1.20.120.720">
    <property type="entry name" value="Myosin VI head, motor domain, U50 subdomain"/>
    <property type="match status" value="1"/>
</dbReference>
<feature type="domain" description="Myosin motor" evidence="17">
    <location>
        <begin position="87"/>
        <end position="790"/>
    </location>
</feature>
<evidence type="ECO:0000259" key="17">
    <source>
        <dbReference type="PROSITE" id="PS51456"/>
    </source>
</evidence>
<dbReference type="Gene3D" id="1.20.5.4820">
    <property type="match status" value="1"/>
</dbReference>
<keyword evidence="6 14" id="KW-0547">Nucleotide-binding</keyword>
<dbReference type="PANTHER" id="PTHR45615">
    <property type="entry name" value="MYOSIN HEAVY CHAIN, NON-MUSCLE"/>
    <property type="match status" value="1"/>
</dbReference>
<feature type="non-terminal residue" evidence="19">
    <location>
        <position position="1937"/>
    </location>
</feature>
<dbReference type="InterPro" id="IPR014751">
    <property type="entry name" value="XRCC4-like_C"/>
</dbReference>
<dbReference type="GO" id="GO:0032982">
    <property type="term" value="C:myosin filament"/>
    <property type="evidence" value="ECO:0007669"/>
    <property type="project" value="UniProtKB-KW"/>
</dbReference>
<dbReference type="Pfam" id="PF00063">
    <property type="entry name" value="Myosin_head"/>
    <property type="match status" value="1"/>
</dbReference>
<dbReference type="PROSITE" id="PS51456">
    <property type="entry name" value="MYOSIN_MOTOR"/>
    <property type="match status" value="1"/>
</dbReference>
<evidence type="ECO:0000256" key="13">
    <source>
        <dbReference type="ARBA" id="ARBA00038612"/>
    </source>
</evidence>
<dbReference type="GO" id="GO:0030016">
    <property type="term" value="C:myofibril"/>
    <property type="evidence" value="ECO:0007669"/>
    <property type="project" value="UniProtKB-SubCell"/>
</dbReference>
<dbReference type="Gene3D" id="3.40.850.10">
    <property type="entry name" value="Kinesin motor domain"/>
    <property type="match status" value="1"/>
</dbReference>
<organism evidence="19 20">
    <name type="scientific">Poecile atricapillus</name>
    <name type="common">Black-capped chickadee</name>
    <name type="synonym">Parus atricapillus</name>
    <dbReference type="NCBI Taxonomy" id="48891"/>
    <lineage>
        <taxon>Eukaryota</taxon>
        <taxon>Metazoa</taxon>
        <taxon>Chordata</taxon>
        <taxon>Craniata</taxon>
        <taxon>Vertebrata</taxon>
        <taxon>Euteleostomi</taxon>
        <taxon>Archelosauria</taxon>
        <taxon>Archosauria</taxon>
        <taxon>Dinosauria</taxon>
        <taxon>Saurischia</taxon>
        <taxon>Theropoda</taxon>
        <taxon>Coelurosauria</taxon>
        <taxon>Aves</taxon>
        <taxon>Neognathae</taxon>
        <taxon>Neoaves</taxon>
        <taxon>Telluraves</taxon>
        <taxon>Australaves</taxon>
        <taxon>Passeriformes</taxon>
        <taxon>Paridae</taxon>
        <taxon>Poecile</taxon>
    </lineage>
</organism>
<evidence type="ECO:0000256" key="14">
    <source>
        <dbReference type="PROSITE-ProRule" id="PRU00782"/>
    </source>
</evidence>
<feature type="coiled-coil region" evidence="15">
    <location>
        <begin position="854"/>
        <end position="1253"/>
    </location>
</feature>
<reference evidence="19 20" key="1">
    <citation type="submission" date="2019-09" db="EMBL/GenBank/DDBJ databases">
        <title>Bird 10,000 Genomes (B10K) Project - Family phase.</title>
        <authorList>
            <person name="Zhang G."/>
        </authorList>
    </citation>
    <scope>NUCLEOTIDE SEQUENCE [LARGE SCALE GENOMIC DNA]</scope>
    <source>
        <strain evidence="19">OUT-0023</strain>
        <tissue evidence="19">Blood</tissue>
    </source>
</reference>
<dbReference type="FunFam" id="1.20.5.370:FF:000001">
    <property type="entry name" value="Myosin heavy chain"/>
    <property type="match status" value="1"/>
</dbReference>
<dbReference type="InterPro" id="IPR008989">
    <property type="entry name" value="Myosin_S1_N"/>
</dbReference>
<evidence type="ECO:0000256" key="2">
    <source>
        <dbReference type="ARBA" id="ARBA00008314"/>
    </source>
</evidence>
<dbReference type="Pfam" id="PF02736">
    <property type="entry name" value="Myosin_N"/>
    <property type="match status" value="1"/>
</dbReference>
<accession>A0A7K7QQT5</accession>
<dbReference type="Gene3D" id="1.20.58.530">
    <property type="match status" value="1"/>
</dbReference>
<dbReference type="GO" id="GO:0016460">
    <property type="term" value="C:myosin II complex"/>
    <property type="evidence" value="ECO:0007669"/>
    <property type="project" value="TreeGrafter"/>
</dbReference>
<name>A0A7K7QQT5_POEAT</name>
<dbReference type="FunFam" id="1.20.120.720:FF:000001">
    <property type="entry name" value="Myosin heavy chain, muscle"/>
    <property type="match status" value="1"/>
</dbReference>
<keyword evidence="11" id="KW-0514">Muscle protein</keyword>
<dbReference type="GO" id="GO:0051015">
    <property type="term" value="F:actin filament binding"/>
    <property type="evidence" value="ECO:0007669"/>
    <property type="project" value="InterPro"/>
</dbReference>
<sequence length="1937" mass="222860">MSSDAEMAIFGEAAPYLRKPEKERIEAQNRPFDAKSASCFVVDDKQMYVKGTIQSKDGGKVTVKKYDDTTVTVKDDEVFPMNPPKFDKIEDMAMMTHLHEPAVLYNLKERYAAWMIYTYSGLFCVTVNPYKWLPVYNPEVVTGYRGKKRQEAPPHIFSISDNAYQFMLTGDDDVSCNNSYFCFNSGESGAGKTVNTKRVIQYFATIAVTGEKKKDPQPGKMQGTLEDQIIQANPLLEAFGNAKTVRNDNSSRFGKFIRIHFGPTGKLASADIETYLLEKSRVTFQLSSERSYHIFYQIMSNKKPELIDLLLISTNPYDFLYVSQGEVTVASIDDSEELLATDNAVDILGFSPDEKVGIYKLTGAVMHYGNMKFKQKQREEQAEPDGTEVADKAGYLMGLNSADLLKALCYPRVKVGNEYVTKGQNVQQVYNSVGALAKSVYEKMFLWMVVRINQQLDTKQPRQHFIGVLDIAGFEIFDFNSLEQLCINFTNEKLQQFFNHHMFVLEQEEYKKEGIEWEFIDFGMDLAACIELIEKPMGIFSILEEECMFPKATDTSFKNKLYDQHLGKCSSFQKPKPGKGKAEAHFSLVHYAGTVDYNISGWLDKNKDPLNETVVGLYQKSSLKLLSFLFSNYSGAEAGNAGGGGKKGAKKKGGSFQTVSAVFRENLNKLMTNLRSTHPHFVRCLIPNETKTPGAMDHYLVMHQLRCNGVLEGIRICRKGFPSRILYADFKQRYKILNASAIPEGQFIDSKKASEKLLSSIDVDHNQYKFGHTKVFFKAGLLGLLEEMRDEKLVSLITCTQAMCRGYLMRTEFKKMNERRESIYIIQYNIRAFMNVKHWPWMKLYFKIKPLLKSAESEKEMANMKEEFEKTKEELAKSEAKRKELEEKMVALVQEKNDLQLQVQSESENLADAEERCEGLIKSKIQLEAKIKELNERLEDEEETNAELTAKKRKLEDECSELKKDIDDLEMTLAKVEKEKHATENKVKNLTEEMAALDENISKLTKEKKALQEAHQQTLDDLQVEEDKVSTLSKAKTKLEQQVDDLEGSLEQEKKLRMDLERAKRKLEGDLKMSQDSIMDLENDKQQMDERLKKKDFEISQLQSKIEDEQAQSSQHQKKIKEIQARIEELEEEIEAERAIRAKSEKQRVDLSRELEEISERLEEAGGATAAQVEMNKKREAEFQKMRRDLEEATLQHEATAAALRKKHADSTAELGEQIDNLQRVKQKLEKEKSELKMEIDDLASNMESVSKAKVHDYDYGEFKRTLHFFITLFKQVFIMFHRSAFFKNLHVQLKINMNILSDYRKNNQSQIIRVLTTCLILTTKAKNALAHALQSARHDCDLLREQYEEEQEAKGELQRALSKANSEVAQWRTKYETDAIQRTEELEEAKKKLAQRLQESEEQIEAVNAKCASLEKTKQKLQGEVDDLMIDVERSHAVCAAFDKKQRNFDKILAEWKQKYQESQTELEAAQKESRALSTEIFRMKNAYEEMLDQAETVRRENKNLQQEISDLTEQIAESGKANHGLEKAKKQIEQEKCDLQAALEEAEVSGSLEHEEGKILRVQLELNQVKSDVDRRTAEKDEEIQQLKRNHQRVLESMQTMLDAEVRSRNDALRLKKKMEGDLNDMEIQLSHANCQAAETQKHLKAVQGQLKDSQLHLDDALRENDDLKEQLAIAERRNSLMTTEMEEMRAAMEQTERARRVSEQELTDASERVQLLHSQNTSLLNTKKRLEVDITHLQTEVEDSIQEARNAEEKAKKAITDAAMMAEELKKEQDTSAHLERMKKNLEQTVKDLQHRLDEAEQLALKGGKKQLQKLEARINELENELHSEQKRGIESLKGARKYERRLKELTYQSEEDKKNILRLQDLVDKLQLKVKAYKKQAEEAEEQANINLSRCRKAQHELEEAKERADIAEGQVNKLRAKSRDMEGQVSRG</sequence>
<dbReference type="GO" id="GO:0000146">
    <property type="term" value="F:microfilament motor activity"/>
    <property type="evidence" value="ECO:0007669"/>
    <property type="project" value="TreeGrafter"/>
</dbReference>
<dbReference type="EMBL" id="VZSS01000045">
    <property type="protein sequence ID" value="NWZ82274.1"/>
    <property type="molecule type" value="Genomic_DNA"/>
</dbReference>
<keyword evidence="4" id="KW-0488">Methylation</keyword>
<evidence type="ECO:0000256" key="6">
    <source>
        <dbReference type="ARBA" id="ARBA00022741"/>
    </source>
</evidence>
<evidence type="ECO:0000256" key="7">
    <source>
        <dbReference type="ARBA" id="ARBA00022840"/>
    </source>
</evidence>
<dbReference type="PROSITE" id="PS50096">
    <property type="entry name" value="IQ"/>
    <property type="match status" value="1"/>
</dbReference>
<evidence type="ECO:0000256" key="8">
    <source>
        <dbReference type="ARBA" id="ARBA00023054"/>
    </source>
</evidence>
<feature type="binding site" evidence="14">
    <location>
        <begin position="186"/>
        <end position="193"/>
    </location>
    <ligand>
        <name>ATP</name>
        <dbReference type="ChEBI" id="CHEBI:30616"/>
    </ligand>
</feature>
<dbReference type="Proteomes" id="UP000540071">
    <property type="component" value="Unassembled WGS sequence"/>
</dbReference>
<evidence type="ECO:0000313" key="20">
    <source>
        <dbReference type="Proteomes" id="UP000540071"/>
    </source>
</evidence>
<dbReference type="GO" id="GO:0005524">
    <property type="term" value="F:ATP binding"/>
    <property type="evidence" value="ECO:0007669"/>
    <property type="project" value="UniProtKB-UniRule"/>
</dbReference>
<dbReference type="Gene3D" id="2.30.30.360">
    <property type="entry name" value="Myosin S1 fragment, N-terminal"/>
    <property type="match status" value="1"/>
</dbReference>
<feature type="region of interest" description="Actin-binding" evidence="14">
    <location>
        <begin position="667"/>
        <end position="689"/>
    </location>
</feature>
<protein>
    <submittedName>
        <fullName evidence="19">MYH4 protein</fullName>
    </submittedName>
</protein>
<dbReference type="FunFam" id="1.20.5.370:FF:000007">
    <property type="entry name" value="Myosin heavy chain"/>
    <property type="match status" value="1"/>
</dbReference>
<evidence type="ECO:0000256" key="3">
    <source>
        <dbReference type="ARBA" id="ARBA00022433"/>
    </source>
</evidence>
<dbReference type="PROSITE" id="PS51844">
    <property type="entry name" value="SH3_LIKE"/>
    <property type="match status" value="1"/>
</dbReference>
<dbReference type="FunFam" id="1.20.5.340:FF:000006">
    <property type="entry name" value="Myosin heavy chain"/>
    <property type="match status" value="1"/>
</dbReference>
<feature type="domain" description="Myosin N-terminal SH3-like" evidence="18">
    <location>
        <begin position="34"/>
        <end position="83"/>
    </location>
</feature>
<evidence type="ECO:0000256" key="12">
    <source>
        <dbReference type="ARBA" id="ARBA00023203"/>
    </source>
</evidence>
<dbReference type="FunFam" id="1.20.58.530:FF:000001">
    <property type="entry name" value="Myosin heavy chain"/>
    <property type="match status" value="1"/>
</dbReference>
<comment type="similarity">
    <text evidence="2 14">Belongs to the TRAFAC class myosin-kinesin ATPase superfamily. Myosin family.</text>
</comment>
<dbReference type="Pfam" id="PF01576">
    <property type="entry name" value="Myosin_tail_1"/>
    <property type="match status" value="2"/>
</dbReference>
<dbReference type="GO" id="GO:0006936">
    <property type="term" value="P:muscle contraction"/>
    <property type="evidence" value="ECO:0007669"/>
    <property type="project" value="TreeGrafter"/>
</dbReference>
<evidence type="ECO:0000256" key="16">
    <source>
        <dbReference type="SAM" id="MobiDB-lite"/>
    </source>
</evidence>
<keyword evidence="20" id="KW-1185">Reference proteome</keyword>
<dbReference type="SUPFAM" id="SSF52540">
    <property type="entry name" value="P-loop containing nucleoside triphosphate hydrolases"/>
    <property type="match status" value="1"/>
</dbReference>
<evidence type="ECO:0000259" key="18">
    <source>
        <dbReference type="PROSITE" id="PS51844"/>
    </source>
</evidence>